<dbReference type="EMBL" id="AAKL01000081">
    <property type="protein sequence ID" value="EAP70802.1"/>
    <property type="molecule type" value="Genomic_DNA"/>
</dbReference>
<proteinExistence type="predicted"/>
<dbReference type="Proteomes" id="UP000005933">
    <property type="component" value="Unassembled WGS sequence"/>
</dbReference>
<feature type="compositionally biased region" description="Polar residues" evidence="1">
    <location>
        <begin position="270"/>
        <end position="309"/>
    </location>
</feature>
<reference evidence="2 3" key="1">
    <citation type="journal article" date="2006" name="Mol. Plant Microbe Interact.">
        <title>Identification of open reading frames unique to a select agent: Ralstonia solanacearum race 3 biovar 2.</title>
        <authorList>
            <person name="Gabriel D.W."/>
            <person name="Allen C."/>
            <person name="Schell M."/>
            <person name="Denny T.P."/>
            <person name="Greenberg J.T."/>
            <person name="Duan Y.P."/>
            <person name="Flores-Cruz Z."/>
            <person name="Huang Q."/>
            <person name="Clifford J.M."/>
            <person name="Presting G."/>
            <person name="Gonzalez E.T."/>
            <person name="Reddy J."/>
            <person name="Elphinstone J."/>
            <person name="Swanson J."/>
            <person name="Yao J."/>
            <person name="Mulholland V."/>
            <person name="Liu L."/>
            <person name="Farmerie W."/>
            <person name="Patnaikuni M."/>
            <person name="Balogh B."/>
            <person name="Norman D."/>
            <person name="Alvarez A."/>
            <person name="Castillo J.A."/>
            <person name="Jones J."/>
            <person name="Saddler G."/>
            <person name="Walunas T."/>
            <person name="Zhukov A."/>
            <person name="Mikhailova N."/>
        </authorList>
    </citation>
    <scope>NUCLEOTIDE SEQUENCE [LARGE SCALE GENOMIC DNA]</scope>
    <source>
        <strain evidence="2 3">UW551</strain>
    </source>
</reference>
<dbReference type="RefSeq" id="WP_003265952.1">
    <property type="nucleotide sequence ID" value="NZ_AAKL01000081.1"/>
</dbReference>
<evidence type="ECO:0000313" key="3">
    <source>
        <dbReference type="Proteomes" id="UP000005933"/>
    </source>
</evidence>
<evidence type="ECO:0000313" key="2">
    <source>
        <dbReference type="EMBL" id="EAP70802.1"/>
    </source>
</evidence>
<accession>A0AB33V7K6</accession>
<evidence type="ECO:0000256" key="1">
    <source>
        <dbReference type="SAM" id="MobiDB-lite"/>
    </source>
</evidence>
<dbReference type="AlphaFoldDB" id="A0AB33V7K6"/>
<evidence type="ECO:0008006" key="4">
    <source>
        <dbReference type="Google" id="ProtNLM"/>
    </source>
</evidence>
<name>A0AB33V7K6_RALSU</name>
<feature type="region of interest" description="Disordered" evidence="1">
    <location>
        <begin position="204"/>
        <end position="314"/>
    </location>
</feature>
<comment type="caution">
    <text evidence="2">The sequence shown here is derived from an EMBL/GenBank/DDBJ whole genome shotgun (WGS) entry which is preliminary data.</text>
</comment>
<feature type="compositionally biased region" description="Basic and acidic residues" evidence="1">
    <location>
        <begin position="248"/>
        <end position="259"/>
    </location>
</feature>
<feature type="compositionally biased region" description="Basic and acidic residues" evidence="1">
    <location>
        <begin position="414"/>
        <end position="437"/>
    </location>
</feature>
<feature type="compositionally biased region" description="Polar residues" evidence="1">
    <location>
        <begin position="210"/>
        <end position="221"/>
    </location>
</feature>
<sequence length="453" mass="48957">MPEDATHAEALAQQRDMLVGGQHADTAHQWFNARGIVAAPNSGATGMDCLIIALLQHASGRYDAAAEPLLAEQARHYREALSQAHPEIQRDDRMLYDDEPAIRTLLQMLNERYRVSMDLQLVLPMPNGPVRLPGKGAGDHPVGIVLFGNHFQALHMPRQDAGQQSGRFDKHAGRTTPPATADAEPLPVTAVDQTSAQSGATGAVLHGVQGPTSEIEPQQAQEDSDDDKFFSPRSSLSDVAFDSEPEDETPHAGHHDRTGVDQPAHPEPPQQRTAAGKSTPQPTATSPIREQAQPTEHLGTGTTKGTQRTAGAGSVYSAEELAHLKTLPQAVAHRKRTEKTGLMSKLFGRKHHKPQQPPAPQIRRQDLPPTGAQQQSPGTGTVEGAQRGTHVDGASSVEDLAHLKTLPQAVAHSKRTEKTNRWPKLFRRETAQTKPDVKQPAAPTDPSAPSKRR</sequence>
<gene>
    <name evidence="2" type="ORF">RRSL_00271</name>
</gene>
<organism evidence="2 3">
    <name type="scientific">Ralstonia solanacearum (strain UW551)</name>
    <dbReference type="NCBI Taxonomy" id="342110"/>
    <lineage>
        <taxon>Bacteria</taxon>
        <taxon>Pseudomonadati</taxon>
        <taxon>Pseudomonadota</taxon>
        <taxon>Betaproteobacteria</taxon>
        <taxon>Burkholderiales</taxon>
        <taxon>Burkholderiaceae</taxon>
        <taxon>Ralstonia</taxon>
        <taxon>Ralstonia solanacearum species complex</taxon>
    </lineage>
</organism>
<protein>
    <recommendedName>
        <fullName evidence="4">Type III effector protein</fullName>
    </recommendedName>
</protein>
<feature type="region of interest" description="Disordered" evidence="1">
    <location>
        <begin position="159"/>
        <end position="187"/>
    </location>
</feature>
<feature type="region of interest" description="Disordered" evidence="1">
    <location>
        <begin position="326"/>
        <end position="453"/>
    </location>
</feature>